<dbReference type="SUPFAM" id="SSF56436">
    <property type="entry name" value="C-type lectin-like"/>
    <property type="match status" value="2"/>
</dbReference>
<dbReference type="InterPro" id="IPR016187">
    <property type="entry name" value="CTDL_fold"/>
</dbReference>
<feature type="region of interest" description="Disordered" evidence="1">
    <location>
        <begin position="1123"/>
        <end position="1145"/>
    </location>
</feature>
<dbReference type="InterPro" id="IPR016186">
    <property type="entry name" value="C-type_lectin-like/link_sf"/>
</dbReference>
<comment type="caution">
    <text evidence="4">The sequence shown here is derived from an EMBL/GenBank/DDBJ whole genome shotgun (WGS) entry which is preliminary data.</text>
</comment>
<evidence type="ECO:0000256" key="1">
    <source>
        <dbReference type="SAM" id="MobiDB-lite"/>
    </source>
</evidence>
<feature type="compositionally biased region" description="Low complexity" evidence="1">
    <location>
        <begin position="1131"/>
        <end position="1141"/>
    </location>
</feature>
<dbReference type="Proteomes" id="UP001283361">
    <property type="component" value="Unassembled WGS sequence"/>
</dbReference>
<dbReference type="InterPro" id="IPR001304">
    <property type="entry name" value="C-type_lectin-like"/>
</dbReference>
<keyword evidence="2" id="KW-0472">Membrane</keyword>
<dbReference type="InterPro" id="IPR050111">
    <property type="entry name" value="C-type_lectin/snaclec_domain"/>
</dbReference>
<evidence type="ECO:0000313" key="5">
    <source>
        <dbReference type="Proteomes" id="UP001283361"/>
    </source>
</evidence>
<dbReference type="SMART" id="SM00034">
    <property type="entry name" value="CLECT"/>
    <property type="match status" value="2"/>
</dbReference>
<dbReference type="EMBL" id="JAWDGP010005803">
    <property type="protein sequence ID" value="KAK3751935.1"/>
    <property type="molecule type" value="Genomic_DNA"/>
</dbReference>
<protein>
    <recommendedName>
        <fullName evidence="3">C-type lectin domain-containing protein</fullName>
    </recommendedName>
</protein>
<dbReference type="Gene3D" id="3.10.100.10">
    <property type="entry name" value="Mannose-Binding Protein A, subunit A"/>
    <property type="match status" value="2"/>
</dbReference>
<reference evidence="4" key="1">
    <citation type="journal article" date="2023" name="G3 (Bethesda)">
        <title>A reference genome for the long-term kleptoplast-retaining sea slug Elysia crispata morphotype clarki.</title>
        <authorList>
            <person name="Eastman K.E."/>
            <person name="Pendleton A.L."/>
            <person name="Shaikh M.A."/>
            <person name="Suttiyut T."/>
            <person name="Ogas R."/>
            <person name="Tomko P."/>
            <person name="Gavelis G."/>
            <person name="Widhalm J.R."/>
            <person name="Wisecaver J.H."/>
        </authorList>
    </citation>
    <scope>NUCLEOTIDE SEQUENCE</scope>
    <source>
        <strain evidence="4">ECLA1</strain>
    </source>
</reference>
<keyword evidence="2" id="KW-1133">Transmembrane helix</keyword>
<evidence type="ECO:0000256" key="2">
    <source>
        <dbReference type="SAM" id="Phobius"/>
    </source>
</evidence>
<keyword evidence="2" id="KW-0812">Transmembrane</keyword>
<proteinExistence type="predicted"/>
<gene>
    <name evidence="4" type="ORF">RRG08_046210</name>
</gene>
<sequence length="1167" mass="130208">MLIVLVPGIVGEACVSKKSRRVMQCQIEDLVKTISFTHRMDVIGDAGRVMQCQTEDLVKTISFTHRMDVIGDAGRVMQCQIEDLVKTISFTHRMDVIGGAGRVMQCQTEDLVKTISFTHRMDVIGDAGRVMQCQTEDLVKTISFTHRMDVIGGAGRVMQCQIEDLVKTISFTHRMDVIGDAGRVMQCQTEDLVKTISFTHRMDVIGGAGRVMQCQTEDLVKTISFTHRMDVIGDAGRVMQCQTEDLVKTIISFTHRMDVIGDAGRVMQCQTEDLVKTISFTHRMDVIGDAGRVMQCQTEDLVKTISFTHRMDVIGDAGRVMQCQTEDLVKTIISFTHRMDVIGDAGRVMQCQTEDLVKTISFTHRMDVIGGAGRVMQCQTEDLVKTISFTHRMDVIGGAGRVMQCQIEDLVKTIISFTHRMDVIGDAGRVMQCQIEDLVKTISFTHRMDVIGGAGRVMQCQIEDLVKTISFTHRMDVIGGAGRVMQCQIEDLVKTISFTHRKDVIGGAADHCPQWYTRENTYPFFCFRLFDETLTWEDARAWCQGQQADLAVLYDLRQTQAFADYISASETSYWFALNDIVKEGSWTYNTEDTRSSGKGANTKAVFTKWQSGFPSRGTLKARFRDCAVLRVGDKKTNFHDAQCDNVLRHVCQLPAKGKNCSIGWELKRISQNLCQSTNSSNTMELPPSGNCSIGYLKKKITYRECFRVIDSKVTWKQARASCQAARNASLLIVENRLKLKQITNYLKPLNNAWIGLKNDGGKLTWVGQTNKATATKSRVQIPSLAGCVNMEPTGNPVIEKCERKRKFVCQKETLNGPRDVLLDMNFHVSRDTYFLHQQVEVTCVTSGTQSGLVRWSVYSSGDKQFQNKINVTHRFETMKTEKGECINRTVSTCKFEATSTMGFLDISCFSYDGIQGRNCTLPGFRLSFCNRYYGTPRVTFGPKGAPILQVTYPGAPGEVSPGVNITATCFVLVGDGGALFWVLYKDKDSQAISPGDSRIVHHDASFNIAQGWQENSTLEVTVTPSVKQISVACFAYNAVSFHSSLKCREMDRFCVESYRISVKSDSTKDDQFGRIMLIVFLLGTAFFLLALLLFCLVPVKHPRLRNFQEDYIGSDHGALSDAASTVETQKTGTSSTSRGTSVGPKSTLVTRITNSVRAPTVLSKLAE</sequence>
<dbReference type="CDD" id="cd00037">
    <property type="entry name" value="CLECT"/>
    <property type="match status" value="2"/>
</dbReference>
<dbReference type="PANTHER" id="PTHR22803">
    <property type="entry name" value="MANNOSE, PHOSPHOLIPASE, LECTIN RECEPTOR RELATED"/>
    <property type="match status" value="1"/>
</dbReference>
<keyword evidence="5" id="KW-1185">Reference proteome</keyword>
<dbReference type="PROSITE" id="PS50041">
    <property type="entry name" value="C_TYPE_LECTIN_2"/>
    <property type="match status" value="2"/>
</dbReference>
<accession>A0AAE0YP38</accession>
<name>A0AAE0YP38_9GAST</name>
<feature type="domain" description="C-type lectin" evidence="3">
    <location>
        <begin position="522"/>
        <end position="652"/>
    </location>
</feature>
<feature type="domain" description="C-type lectin" evidence="3">
    <location>
        <begin position="701"/>
        <end position="810"/>
    </location>
</feature>
<dbReference type="Pfam" id="PF00059">
    <property type="entry name" value="Lectin_C"/>
    <property type="match status" value="2"/>
</dbReference>
<evidence type="ECO:0000313" key="4">
    <source>
        <dbReference type="EMBL" id="KAK3751935.1"/>
    </source>
</evidence>
<dbReference type="AlphaFoldDB" id="A0AAE0YP38"/>
<evidence type="ECO:0000259" key="3">
    <source>
        <dbReference type="PROSITE" id="PS50041"/>
    </source>
</evidence>
<organism evidence="4 5">
    <name type="scientific">Elysia crispata</name>
    <name type="common">lettuce slug</name>
    <dbReference type="NCBI Taxonomy" id="231223"/>
    <lineage>
        <taxon>Eukaryota</taxon>
        <taxon>Metazoa</taxon>
        <taxon>Spiralia</taxon>
        <taxon>Lophotrochozoa</taxon>
        <taxon>Mollusca</taxon>
        <taxon>Gastropoda</taxon>
        <taxon>Heterobranchia</taxon>
        <taxon>Euthyneura</taxon>
        <taxon>Panpulmonata</taxon>
        <taxon>Sacoglossa</taxon>
        <taxon>Placobranchoidea</taxon>
        <taxon>Plakobranchidae</taxon>
        <taxon>Elysia</taxon>
    </lineage>
</organism>
<feature type="transmembrane region" description="Helical" evidence="2">
    <location>
        <begin position="1075"/>
        <end position="1097"/>
    </location>
</feature>